<protein>
    <submittedName>
        <fullName evidence="2">Alpha/beta hydrolase</fullName>
    </submittedName>
</protein>
<dbReference type="GO" id="GO:0016787">
    <property type="term" value="F:hydrolase activity"/>
    <property type="evidence" value="ECO:0007669"/>
    <property type="project" value="UniProtKB-KW"/>
</dbReference>
<organism evidence="2 3">
    <name type="scientific">Nocardioides bruguierae</name>
    <dbReference type="NCBI Taxonomy" id="2945102"/>
    <lineage>
        <taxon>Bacteria</taxon>
        <taxon>Bacillati</taxon>
        <taxon>Actinomycetota</taxon>
        <taxon>Actinomycetes</taxon>
        <taxon>Propionibacteriales</taxon>
        <taxon>Nocardioidaceae</taxon>
        <taxon>Nocardioides</taxon>
    </lineage>
</organism>
<dbReference type="Gene3D" id="3.40.50.1820">
    <property type="entry name" value="alpha/beta hydrolase"/>
    <property type="match status" value="1"/>
</dbReference>
<evidence type="ECO:0000313" key="2">
    <source>
        <dbReference type="EMBL" id="MCM0619146.1"/>
    </source>
</evidence>
<keyword evidence="3" id="KW-1185">Reference proteome</keyword>
<reference evidence="2" key="1">
    <citation type="submission" date="2022-05" db="EMBL/GenBank/DDBJ databases">
        <authorList>
            <person name="Tuo L."/>
        </authorList>
    </citation>
    <scope>NUCLEOTIDE SEQUENCE</scope>
    <source>
        <strain evidence="2">BSK12Z-4</strain>
    </source>
</reference>
<dbReference type="InterPro" id="IPR000073">
    <property type="entry name" value="AB_hydrolase_1"/>
</dbReference>
<dbReference type="EMBL" id="JAMOIL010000001">
    <property type="protein sequence ID" value="MCM0619146.1"/>
    <property type="molecule type" value="Genomic_DNA"/>
</dbReference>
<accession>A0A9X2ICW9</accession>
<evidence type="ECO:0000259" key="1">
    <source>
        <dbReference type="Pfam" id="PF00561"/>
    </source>
</evidence>
<dbReference type="Pfam" id="PF00561">
    <property type="entry name" value="Abhydrolase_1"/>
    <property type="match status" value="1"/>
</dbReference>
<keyword evidence="2" id="KW-0378">Hydrolase</keyword>
<dbReference type="AlphaFoldDB" id="A0A9X2ICW9"/>
<proteinExistence type="predicted"/>
<dbReference type="Proteomes" id="UP001139485">
    <property type="component" value="Unassembled WGS sequence"/>
</dbReference>
<dbReference type="PANTHER" id="PTHR45763:SF46">
    <property type="entry name" value="AB HYDROLASE-1 DOMAIN-CONTAINING PROTEIN"/>
    <property type="match status" value="1"/>
</dbReference>
<dbReference type="SUPFAM" id="SSF53474">
    <property type="entry name" value="alpha/beta-Hydrolases"/>
    <property type="match status" value="1"/>
</dbReference>
<dbReference type="PANTHER" id="PTHR45763">
    <property type="entry name" value="HYDROLASE, ALPHA/BETA FOLD FAMILY PROTEIN, EXPRESSED-RELATED"/>
    <property type="match status" value="1"/>
</dbReference>
<evidence type="ECO:0000313" key="3">
    <source>
        <dbReference type="Proteomes" id="UP001139485"/>
    </source>
</evidence>
<comment type="caution">
    <text evidence="2">The sequence shown here is derived from an EMBL/GenBank/DDBJ whole genome shotgun (WGS) entry which is preliminary data.</text>
</comment>
<name>A0A9X2ICW9_9ACTN</name>
<dbReference type="InterPro" id="IPR029058">
    <property type="entry name" value="AB_hydrolase_fold"/>
</dbReference>
<gene>
    <name evidence="2" type="ORF">M8330_02405</name>
</gene>
<feature type="domain" description="AB hydrolase-1" evidence="1">
    <location>
        <begin position="13"/>
        <end position="241"/>
    </location>
</feature>
<sequence>MAATRLRFLEVPAHERGLRVLAISRPGYGASTRLPARAIVDVVADTDHVLHHLGVHQCVVIGWSGGGPHALACAARLSQATATAVIASGAPYPAGGLDWMTGMAAGNVTGFSAAIEGEAALRPLLERDRPAMLDSTADDLLKVMAEGVAEVDRSHVTGPLVEDLLASNHVGLQDGVDGWCDDALALVRDWGWRFSEIRTPTTLWHGQDDRLVPYSHGRWLADHVPGVTPHLLPDEGHFSIVSGRMGEILDELLRIA</sequence>